<dbReference type="SUPFAM" id="SSF52833">
    <property type="entry name" value="Thioredoxin-like"/>
    <property type="match status" value="1"/>
</dbReference>
<gene>
    <name evidence="7" type="ORF">EJ08DRAFT_724013</name>
</gene>
<dbReference type="InterPro" id="IPR012882">
    <property type="entry name" value="Fmp46"/>
</dbReference>
<dbReference type="InterPro" id="IPR036249">
    <property type="entry name" value="Thioredoxin-like_sf"/>
</dbReference>
<sequence length="139" mass="15292">MFKRLFGEHGAKDVLTVFHKPNNAASNRVVTYLKQISANAKETGTKDQANQEHVEFNLDVQEGPPTGDQLNSLLEYVGSKNAGKLIVGARDTSDALAKLKEDAELFQRPVVVDWHQGKVAIGDNQSEILKLVKSIPKPE</sequence>
<reference evidence="7" key="1">
    <citation type="journal article" date="2020" name="Stud. Mycol.">
        <title>101 Dothideomycetes genomes: a test case for predicting lifestyles and emergence of pathogens.</title>
        <authorList>
            <person name="Haridas S."/>
            <person name="Albert R."/>
            <person name="Binder M."/>
            <person name="Bloem J."/>
            <person name="Labutti K."/>
            <person name="Salamov A."/>
            <person name="Andreopoulos B."/>
            <person name="Baker S."/>
            <person name="Barry K."/>
            <person name="Bills G."/>
            <person name="Bluhm B."/>
            <person name="Cannon C."/>
            <person name="Castanera R."/>
            <person name="Culley D."/>
            <person name="Daum C."/>
            <person name="Ezra D."/>
            <person name="Gonzalez J."/>
            <person name="Henrissat B."/>
            <person name="Kuo A."/>
            <person name="Liang C."/>
            <person name="Lipzen A."/>
            <person name="Lutzoni F."/>
            <person name="Magnuson J."/>
            <person name="Mondo S."/>
            <person name="Nolan M."/>
            <person name="Ohm R."/>
            <person name="Pangilinan J."/>
            <person name="Park H.-J."/>
            <person name="Ramirez L."/>
            <person name="Alfaro M."/>
            <person name="Sun H."/>
            <person name="Tritt A."/>
            <person name="Yoshinaga Y."/>
            <person name="Zwiers L.-H."/>
            <person name="Turgeon B."/>
            <person name="Goodwin S."/>
            <person name="Spatafora J."/>
            <person name="Crous P."/>
            <person name="Grigoriev I."/>
        </authorList>
    </citation>
    <scope>NUCLEOTIDE SEQUENCE</scope>
    <source>
        <strain evidence="7">CBS 130266</strain>
    </source>
</reference>
<evidence type="ECO:0000313" key="7">
    <source>
        <dbReference type="EMBL" id="KAF2434732.1"/>
    </source>
</evidence>
<keyword evidence="6" id="KW-0496">Mitochondrion</keyword>
<proteinExistence type="inferred from homology"/>
<dbReference type="Pfam" id="PF07955">
    <property type="entry name" value="DUF1687"/>
    <property type="match status" value="1"/>
</dbReference>
<organism evidence="7 8">
    <name type="scientific">Tothia fuscella</name>
    <dbReference type="NCBI Taxonomy" id="1048955"/>
    <lineage>
        <taxon>Eukaryota</taxon>
        <taxon>Fungi</taxon>
        <taxon>Dikarya</taxon>
        <taxon>Ascomycota</taxon>
        <taxon>Pezizomycotina</taxon>
        <taxon>Dothideomycetes</taxon>
        <taxon>Pleosporomycetidae</taxon>
        <taxon>Venturiales</taxon>
        <taxon>Cylindrosympodiaceae</taxon>
        <taxon>Tothia</taxon>
    </lineage>
</organism>
<comment type="subcellular location">
    <subcellularLocation>
        <location evidence="2">Mitochondrion</location>
    </subcellularLocation>
</comment>
<protein>
    <submittedName>
        <fullName evidence="7">Uncharacterized protein</fullName>
    </submittedName>
</protein>
<dbReference type="PANTHER" id="PTHR28071">
    <property type="entry name" value="REDOX PROTEIN FMP46, MITOCHONDRIAL-RELATED"/>
    <property type="match status" value="1"/>
</dbReference>
<dbReference type="EMBL" id="MU007015">
    <property type="protein sequence ID" value="KAF2434732.1"/>
    <property type="molecule type" value="Genomic_DNA"/>
</dbReference>
<dbReference type="AlphaFoldDB" id="A0A9P4P002"/>
<name>A0A9P4P002_9PEZI</name>
<dbReference type="Proteomes" id="UP000800235">
    <property type="component" value="Unassembled WGS sequence"/>
</dbReference>
<dbReference type="Gene3D" id="3.40.30.10">
    <property type="entry name" value="Glutaredoxin"/>
    <property type="match status" value="1"/>
</dbReference>
<evidence type="ECO:0000313" key="8">
    <source>
        <dbReference type="Proteomes" id="UP000800235"/>
    </source>
</evidence>
<keyword evidence="5" id="KW-0560">Oxidoreductase</keyword>
<evidence type="ECO:0000256" key="1">
    <source>
        <dbReference type="ARBA" id="ARBA00002963"/>
    </source>
</evidence>
<dbReference type="InterPro" id="IPR006660">
    <property type="entry name" value="Arsenate_reductase-like"/>
</dbReference>
<dbReference type="GO" id="GO:0016491">
    <property type="term" value="F:oxidoreductase activity"/>
    <property type="evidence" value="ECO:0007669"/>
    <property type="project" value="UniProtKB-KW"/>
</dbReference>
<evidence type="ECO:0000256" key="2">
    <source>
        <dbReference type="ARBA" id="ARBA00004173"/>
    </source>
</evidence>
<dbReference type="PANTHER" id="PTHR28071:SF1">
    <property type="entry name" value="REDOX PROTEIN FMP46, MITOCHONDRIAL-RELATED"/>
    <property type="match status" value="1"/>
</dbReference>
<keyword evidence="4" id="KW-0809">Transit peptide</keyword>
<evidence type="ECO:0000256" key="5">
    <source>
        <dbReference type="ARBA" id="ARBA00023002"/>
    </source>
</evidence>
<keyword evidence="8" id="KW-1185">Reference proteome</keyword>
<comment type="similarity">
    <text evidence="3">Belongs to the FMP46 family.</text>
</comment>
<comment type="function">
    <text evidence="1">Putative mitochondrial redox protein which could be involved in the reduction of small toxic molecules.</text>
</comment>
<dbReference type="PROSITE" id="PS51353">
    <property type="entry name" value="ARSC"/>
    <property type="match status" value="1"/>
</dbReference>
<comment type="caution">
    <text evidence="7">The sequence shown here is derived from an EMBL/GenBank/DDBJ whole genome shotgun (WGS) entry which is preliminary data.</text>
</comment>
<evidence type="ECO:0000256" key="4">
    <source>
        <dbReference type="ARBA" id="ARBA00022946"/>
    </source>
</evidence>
<accession>A0A9P4P002</accession>
<dbReference type="GO" id="GO:0005739">
    <property type="term" value="C:mitochondrion"/>
    <property type="evidence" value="ECO:0007669"/>
    <property type="project" value="UniProtKB-SubCell"/>
</dbReference>
<evidence type="ECO:0000256" key="6">
    <source>
        <dbReference type="ARBA" id="ARBA00023128"/>
    </source>
</evidence>
<evidence type="ECO:0000256" key="3">
    <source>
        <dbReference type="ARBA" id="ARBA00009734"/>
    </source>
</evidence>
<dbReference type="OrthoDB" id="59229at2759"/>